<dbReference type="PANTHER" id="PTHR42986:SF1">
    <property type="entry name" value="BENZALDEHYDE DEHYDROGENASE YFMT"/>
    <property type="match status" value="1"/>
</dbReference>
<dbReference type="Gene3D" id="3.40.605.10">
    <property type="entry name" value="Aldehyde Dehydrogenase, Chain A, domain 1"/>
    <property type="match status" value="1"/>
</dbReference>
<dbReference type="InterPro" id="IPR016162">
    <property type="entry name" value="Ald_DH_N"/>
</dbReference>
<comment type="caution">
    <text evidence="7">The sequence shown here is derived from an EMBL/GenBank/DDBJ whole genome shotgun (WGS) entry which is preliminary data.</text>
</comment>
<dbReference type="EMBL" id="JAEPQZ010000014">
    <property type="protein sequence ID" value="KAG2173628.1"/>
    <property type="molecule type" value="Genomic_DNA"/>
</dbReference>
<name>A0A8H7PGS8_MORIS</name>
<dbReference type="InterPro" id="IPR016163">
    <property type="entry name" value="Ald_DH_C"/>
</dbReference>
<evidence type="ECO:0000259" key="6">
    <source>
        <dbReference type="Pfam" id="PF00171"/>
    </source>
</evidence>
<feature type="active site" evidence="4">
    <location>
        <position position="248"/>
    </location>
</feature>
<evidence type="ECO:0000256" key="5">
    <source>
        <dbReference type="RuleBase" id="RU003345"/>
    </source>
</evidence>
<dbReference type="InterPro" id="IPR015590">
    <property type="entry name" value="Aldehyde_DH_dom"/>
</dbReference>
<evidence type="ECO:0000313" key="7">
    <source>
        <dbReference type="EMBL" id="KAG2173628.1"/>
    </source>
</evidence>
<evidence type="ECO:0000256" key="2">
    <source>
        <dbReference type="ARBA" id="ARBA00023002"/>
    </source>
</evidence>
<dbReference type="SUPFAM" id="SSF53720">
    <property type="entry name" value="ALDH-like"/>
    <property type="match status" value="1"/>
</dbReference>
<sequence length="482" mass="52061">MFNNNEGLYINGSWFPAHNQATFDSENPATGKVVGVVPEATPQQIEDAVQAAHKARISWGKIPGPERAQYLQLASKEFEHSKDEIINLLIAETGSTFGKAMFELDFTVQFLKAASADYRFGNGEVFPSEDGTLSYTTRRPLGVVVCISPWNVPLILSMKKIVGALIAGNTVILKPSEESSLIAMKIAQVFAAINLPPGVFNLVTGHGDVGQALIAHPLTKAVSFTGSTATGKKIAAQAGGLLKKCILELGGKDAVIILQDIDIDFAVNATIFSGLFHQGQTCMSAERILVESSIADKFIEKLVQKAKSLKMGDPSDHSVEIGPMMSKRQLQIVEDHVDDAKKNGAQILCGGETTNGIFYPPTVLTGVTRNMKVFRDETFGPLLPVLTFDTLDEAIEMANDSEYGLSGGVLTDNLEKAFYITNQLDTGMVHIGNGSVLDDPIDCAFGGIKNSGMGRESGKHSYETLTELKWITVHHQKPVFPF</sequence>
<dbReference type="PANTHER" id="PTHR42986">
    <property type="entry name" value="BENZALDEHYDE DEHYDROGENASE YFMT"/>
    <property type="match status" value="1"/>
</dbReference>
<evidence type="ECO:0000256" key="3">
    <source>
        <dbReference type="ARBA" id="ARBA00023027"/>
    </source>
</evidence>
<dbReference type="Gene3D" id="3.40.309.10">
    <property type="entry name" value="Aldehyde Dehydrogenase, Chain A, domain 2"/>
    <property type="match status" value="1"/>
</dbReference>
<dbReference type="AlphaFoldDB" id="A0A8H7PGS8"/>
<keyword evidence="8" id="KW-1185">Reference proteome</keyword>
<keyword evidence="3" id="KW-0520">NAD</keyword>
<organism evidence="7 8">
    <name type="scientific">Mortierella isabellina</name>
    <name type="common">Filamentous fungus</name>
    <name type="synonym">Umbelopsis isabellina</name>
    <dbReference type="NCBI Taxonomy" id="91625"/>
    <lineage>
        <taxon>Eukaryota</taxon>
        <taxon>Fungi</taxon>
        <taxon>Fungi incertae sedis</taxon>
        <taxon>Mucoromycota</taxon>
        <taxon>Mucoromycotina</taxon>
        <taxon>Umbelopsidomycetes</taxon>
        <taxon>Umbelopsidales</taxon>
        <taxon>Umbelopsidaceae</taxon>
        <taxon>Umbelopsis</taxon>
    </lineage>
</organism>
<gene>
    <name evidence="7" type="ORF">INT43_005046</name>
</gene>
<dbReference type="FunFam" id="3.40.605.10:FF:000007">
    <property type="entry name" value="NAD/NADP-dependent betaine aldehyde dehydrogenase"/>
    <property type="match status" value="1"/>
</dbReference>
<evidence type="ECO:0000256" key="1">
    <source>
        <dbReference type="ARBA" id="ARBA00009986"/>
    </source>
</evidence>
<dbReference type="GO" id="GO:0016620">
    <property type="term" value="F:oxidoreductase activity, acting on the aldehyde or oxo group of donors, NAD or NADP as acceptor"/>
    <property type="evidence" value="ECO:0007669"/>
    <property type="project" value="InterPro"/>
</dbReference>
<protein>
    <recommendedName>
        <fullName evidence="6">Aldehyde dehydrogenase domain-containing protein</fullName>
    </recommendedName>
</protein>
<dbReference type="PROSITE" id="PS00687">
    <property type="entry name" value="ALDEHYDE_DEHYDR_GLU"/>
    <property type="match status" value="1"/>
</dbReference>
<feature type="domain" description="Aldehyde dehydrogenase" evidence="6">
    <location>
        <begin position="15"/>
        <end position="471"/>
    </location>
</feature>
<dbReference type="FunFam" id="3.40.309.10:FF:000009">
    <property type="entry name" value="Aldehyde dehydrogenase A"/>
    <property type="match status" value="1"/>
</dbReference>
<evidence type="ECO:0000256" key="4">
    <source>
        <dbReference type="PROSITE-ProRule" id="PRU10007"/>
    </source>
</evidence>
<dbReference type="InterPro" id="IPR029510">
    <property type="entry name" value="Ald_DH_CS_GLU"/>
</dbReference>
<dbReference type="InterPro" id="IPR016161">
    <property type="entry name" value="Ald_DH/histidinol_DH"/>
</dbReference>
<dbReference type="OrthoDB" id="310895at2759"/>
<dbReference type="Pfam" id="PF00171">
    <property type="entry name" value="Aldedh"/>
    <property type="match status" value="1"/>
</dbReference>
<keyword evidence="2 5" id="KW-0560">Oxidoreductase</keyword>
<accession>A0A8H7PGS8</accession>
<evidence type="ECO:0000313" key="8">
    <source>
        <dbReference type="Proteomes" id="UP000654370"/>
    </source>
</evidence>
<comment type="similarity">
    <text evidence="1 5">Belongs to the aldehyde dehydrogenase family.</text>
</comment>
<proteinExistence type="inferred from homology"/>
<reference evidence="7" key="1">
    <citation type="submission" date="2020-12" db="EMBL/GenBank/DDBJ databases">
        <title>Metabolic potential, ecology and presence of endohyphal bacteria is reflected in genomic diversity of Mucoromycotina.</title>
        <authorList>
            <person name="Muszewska A."/>
            <person name="Okrasinska A."/>
            <person name="Steczkiewicz K."/>
            <person name="Drgas O."/>
            <person name="Orlowska M."/>
            <person name="Perlinska-Lenart U."/>
            <person name="Aleksandrzak-Piekarczyk T."/>
            <person name="Szatraj K."/>
            <person name="Zielenkiewicz U."/>
            <person name="Pilsyk S."/>
            <person name="Malc E."/>
            <person name="Mieczkowski P."/>
            <person name="Kruszewska J.S."/>
            <person name="Biernat P."/>
            <person name="Pawlowska J."/>
        </authorList>
    </citation>
    <scope>NUCLEOTIDE SEQUENCE</scope>
    <source>
        <strain evidence="7">WA0000067209</strain>
    </source>
</reference>
<dbReference type="Proteomes" id="UP000654370">
    <property type="component" value="Unassembled WGS sequence"/>
</dbReference>